<evidence type="ECO:0008006" key="3">
    <source>
        <dbReference type="Google" id="ProtNLM"/>
    </source>
</evidence>
<evidence type="ECO:0000313" key="1">
    <source>
        <dbReference type="EMBL" id="WPB85629.1"/>
    </source>
</evidence>
<name>A0ABZ0PIZ3_9PROT</name>
<keyword evidence="2" id="KW-1185">Reference proteome</keyword>
<dbReference type="RefSeq" id="WP_318649603.1">
    <property type="nucleotide sequence ID" value="NZ_CP137852.1"/>
</dbReference>
<accession>A0ABZ0PIZ3</accession>
<organism evidence="1 2">
    <name type="scientific">Sediminicoccus rosea</name>
    <dbReference type="NCBI Taxonomy" id="1225128"/>
    <lineage>
        <taxon>Bacteria</taxon>
        <taxon>Pseudomonadati</taxon>
        <taxon>Pseudomonadota</taxon>
        <taxon>Alphaproteobacteria</taxon>
        <taxon>Acetobacterales</taxon>
        <taxon>Roseomonadaceae</taxon>
        <taxon>Sediminicoccus</taxon>
    </lineage>
</organism>
<sequence length="179" mass="19571">MKRLGLGVMVAAGLAVAGCGGPRLEDLLVPCPSLTLPADVADLTRYQADSQPDHSTMVMDARITGIEGSCRRGRRDQTLDSSIAVRFQVERGPAAPSRGFQLPWFIALLDARTNEVLNRQSFIMNGQFAVNTTRANVTSQAVDIAFPVGSGRRVQDYRILVGFQLNEDEVAMNRRRGPR</sequence>
<proteinExistence type="predicted"/>
<dbReference type="Proteomes" id="UP001305521">
    <property type="component" value="Chromosome"/>
</dbReference>
<dbReference type="PROSITE" id="PS51257">
    <property type="entry name" value="PROKAR_LIPOPROTEIN"/>
    <property type="match status" value="1"/>
</dbReference>
<dbReference type="EMBL" id="CP137852">
    <property type="protein sequence ID" value="WPB85629.1"/>
    <property type="molecule type" value="Genomic_DNA"/>
</dbReference>
<evidence type="ECO:0000313" key="2">
    <source>
        <dbReference type="Proteomes" id="UP001305521"/>
    </source>
</evidence>
<reference evidence="1 2" key="1">
    <citation type="submission" date="2023-11" db="EMBL/GenBank/DDBJ databases">
        <title>Arctic aerobic anoxygenic photoheterotroph Sediminicoccus rosea KRV36 adapts its photosynthesis to long days of polar summer.</title>
        <authorList>
            <person name="Tomasch J."/>
            <person name="Kopejtka K."/>
            <person name="Bily T."/>
            <person name="Gardiner A.T."/>
            <person name="Gardian Z."/>
            <person name="Shivaramu S."/>
            <person name="Koblizek M."/>
            <person name="Engelhardt F."/>
            <person name="Kaftan D."/>
        </authorList>
    </citation>
    <scope>NUCLEOTIDE SEQUENCE [LARGE SCALE GENOMIC DNA]</scope>
    <source>
        <strain evidence="1 2">R-30</strain>
    </source>
</reference>
<protein>
    <recommendedName>
        <fullName evidence="3">Lipoprotein</fullName>
    </recommendedName>
</protein>
<gene>
    <name evidence="1" type="ORF">R9Z33_01855</name>
</gene>